<keyword evidence="1" id="KW-0732">Signal</keyword>
<feature type="chain" id="PRO_5026889075" evidence="1">
    <location>
        <begin position="20"/>
        <end position="220"/>
    </location>
</feature>
<evidence type="ECO:0000259" key="2">
    <source>
        <dbReference type="SMART" id="SM00703"/>
    </source>
</evidence>
<sequence>MNYVVLSGFLFLFVGDSVSQRLTDTSGSNRLVSAAPNTGTAKDVQLDVDYLSVLRSSMARGFASIPASVKFKLFGADVSPECKVGLLRTLRGFLKLEPWTMRLFDASAMYPTGLFQVSRANMGAFDECLETVVHDKSGNLITQGQYCNVVAYIKNGTAVKNTVEALKDVLHPKLQYFKDYFTVEGLTLFRLGICFVKECGQRDLQVLVDSRTSSKKKCFS</sequence>
<evidence type="ECO:0000313" key="3">
    <source>
        <dbReference type="EMBL" id="NOV39662.1"/>
    </source>
</evidence>
<dbReference type="SMART" id="SM00703">
    <property type="entry name" value="NRF"/>
    <property type="match status" value="1"/>
</dbReference>
<accession>A0A6M2D0L9</accession>
<dbReference type="AlphaFoldDB" id="A0A6M2D0L9"/>
<reference evidence="3" key="1">
    <citation type="submission" date="2019-09" db="EMBL/GenBank/DDBJ databases">
        <title>Organ-specific transcriptomic study of the physiology of the cattle tick, Rhipicephalus microplus.</title>
        <authorList>
            <person name="Tirloni L."/>
            <person name="Braz G."/>
            <person name="Gandara A.C.P."/>
            <person name="Sabadin G.A."/>
            <person name="da Silva R.M."/>
            <person name="Guizzo M.G."/>
            <person name="Machado J.A."/>
            <person name="Costa E.P."/>
            <person name="Gomes H.F."/>
            <person name="Moraes J."/>
            <person name="Mota M.B.S."/>
            <person name="Mesquita R.D."/>
            <person name="Alvarenga P.H."/>
            <person name="Alves F."/>
            <person name="Seixas A."/>
            <person name="da Fonseca R.N."/>
            <person name="Fogaca A."/>
            <person name="Logullo C."/>
            <person name="Tanaka A."/>
            <person name="Daffre S."/>
            <person name="Termignoni C."/>
            <person name="Vaz I.S.Jr."/>
            <person name="Oliveira P.L."/>
            <person name="Ribeiro J.M."/>
        </authorList>
    </citation>
    <scope>NUCLEOTIDE SEQUENCE</scope>
    <source>
        <strain evidence="3">Porto Alegre</strain>
    </source>
</reference>
<organism evidence="3">
    <name type="scientific">Rhipicephalus microplus</name>
    <name type="common">Cattle tick</name>
    <name type="synonym">Boophilus microplus</name>
    <dbReference type="NCBI Taxonomy" id="6941"/>
    <lineage>
        <taxon>Eukaryota</taxon>
        <taxon>Metazoa</taxon>
        <taxon>Ecdysozoa</taxon>
        <taxon>Arthropoda</taxon>
        <taxon>Chelicerata</taxon>
        <taxon>Arachnida</taxon>
        <taxon>Acari</taxon>
        <taxon>Parasitiformes</taxon>
        <taxon>Ixodida</taxon>
        <taxon>Ixodoidea</taxon>
        <taxon>Ixodidae</taxon>
        <taxon>Rhipicephalinae</taxon>
        <taxon>Rhipicephalus</taxon>
        <taxon>Boophilus</taxon>
    </lineage>
</organism>
<proteinExistence type="predicted"/>
<evidence type="ECO:0000256" key="1">
    <source>
        <dbReference type="SAM" id="SignalP"/>
    </source>
</evidence>
<dbReference type="InterPro" id="IPR006621">
    <property type="entry name" value="Nose-resist-to-fluoxetine_N"/>
</dbReference>
<dbReference type="EMBL" id="GHWJ01006925">
    <property type="protein sequence ID" value="NOV39662.1"/>
    <property type="molecule type" value="Transcribed_RNA"/>
</dbReference>
<feature type="domain" description="Nose resistant-to-fluoxetine protein N-terminal" evidence="2">
    <location>
        <begin position="79"/>
        <end position="220"/>
    </location>
</feature>
<dbReference type="OrthoDB" id="6510369at2759"/>
<dbReference type="Pfam" id="PF20146">
    <property type="entry name" value="NRF"/>
    <property type="match status" value="1"/>
</dbReference>
<protein>
    <submittedName>
        <fullName evidence="3">Putative secreted protein</fullName>
    </submittedName>
</protein>
<feature type="signal peptide" evidence="1">
    <location>
        <begin position="1"/>
        <end position="19"/>
    </location>
</feature>
<dbReference type="VEuPathDB" id="VectorBase:LOC119160031"/>
<name>A0A6M2D0L9_RHIMP</name>